<keyword evidence="2" id="KW-1185">Reference proteome</keyword>
<dbReference type="Proteomes" id="UP001597459">
    <property type="component" value="Unassembled WGS sequence"/>
</dbReference>
<dbReference type="EMBL" id="JBHULX010000027">
    <property type="protein sequence ID" value="MFD2591818.1"/>
    <property type="molecule type" value="Genomic_DNA"/>
</dbReference>
<organism evidence="1 2">
    <name type="scientific">Aquimarina hainanensis</name>
    <dbReference type="NCBI Taxonomy" id="1578017"/>
    <lineage>
        <taxon>Bacteria</taxon>
        <taxon>Pseudomonadati</taxon>
        <taxon>Bacteroidota</taxon>
        <taxon>Flavobacteriia</taxon>
        <taxon>Flavobacteriales</taxon>
        <taxon>Flavobacteriaceae</taxon>
        <taxon>Aquimarina</taxon>
    </lineage>
</organism>
<feature type="non-terminal residue" evidence="1">
    <location>
        <position position="243"/>
    </location>
</feature>
<gene>
    <name evidence="1" type="ORF">ACFSTE_13355</name>
</gene>
<dbReference type="RefSeq" id="WP_378298186.1">
    <property type="nucleotide sequence ID" value="NZ_JBHULX010000027.1"/>
</dbReference>
<evidence type="ECO:0000313" key="2">
    <source>
        <dbReference type="Proteomes" id="UP001597459"/>
    </source>
</evidence>
<name>A0ABW5NCA7_9FLAO</name>
<comment type="caution">
    <text evidence="1">The sequence shown here is derived from an EMBL/GenBank/DDBJ whole genome shotgun (WGS) entry which is preliminary data.</text>
</comment>
<reference evidence="2" key="1">
    <citation type="journal article" date="2019" name="Int. J. Syst. Evol. Microbiol.">
        <title>The Global Catalogue of Microorganisms (GCM) 10K type strain sequencing project: providing services to taxonomists for standard genome sequencing and annotation.</title>
        <authorList>
            <consortium name="The Broad Institute Genomics Platform"/>
            <consortium name="The Broad Institute Genome Sequencing Center for Infectious Disease"/>
            <person name="Wu L."/>
            <person name="Ma J."/>
        </authorList>
    </citation>
    <scope>NUCLEOTIDE SEQUENCE [LARGE SCALE GENOMIC DNA]</scope>
    <source>
        <strain evidence="2">KCTC 42423</strain>
    </source>
</reference>
<accession>A0ABW5NCA7</accession>
<sequence length="243" mass="26826">HSELYKEKEKRFKPSDNLYSSGDNGGDIYNDLANFTNYEYYIATGVCPKARDLEMYLNYYFKEYSSGIPASSTYRGGYLTPALFTDLGGSHPTDAAVEIRTNLTASNKTLDIRFYQNNQAVGTIPISVSLPASFSNTWQNYGAGTWQITSVKQIYSSYDASSERFRYQVLAEVTIGGTTTQEIVLSGQTQARIAACSITEADGVGEYIGDGSGTDISGCNNTTRFETALRDVMYELEQRGTLN</sequence>
<evidence type="ECO:0000313" key="1">
    <source>
        <dbReference type="EMBL" id="MFD2591818.1"/>
    </source>
</evidence>
<protein>
    <submittedName>
        <fullName evidence="1">Uncharacterized protein</fullName>
    </submittedName>
</protein>
<proteinExistence type="predicted"/>
<feature type="non-terminal residue" evidence="1">
    <location>
        <position position="1"/>
    </location>
</feature>